<organism evidence="2 3">
    <name type="scientific">Micromonospora zamorensis</name>
    <dbReference type="NCBI Taxonomy" id="709883"/>
    <lineage>
        <taxon>Bacteria</taxon>
        <taxon>Bacillati</taxon>
        <taxon>Actinomycetota</taxon>
        <taxon>Actinomycetes</taxon>
        <taxon>Micromonosporales</taxon>
        <taxon>Micromonosporaceae</taxon>
        <taxon>Micromonospora</taxon>
    </lineage>
</organism>
<feature type="transmembrane region" description="Helical" evidence="1">
    <location>
        <begin position="299"/>
        <end position="316"/>
    </location>
</feature>
<feature type="transmembrane region" description="Helical" evidence="1">
    <location>
        <begin position="323"/>
        <end position="342"/>
    </location>
</feature>
<protein>
    <recommendedName>
        <fullName evidence="4">Oligosaccharide repeat unit polymerase</fullName>
    </recommendedName>
</protein>
<feature type="transmembrane region" description="Helical" evidence="1">
    <location>
        <begin position="142"/>
        <end position="175"/>
    </location>
</feature>
<keyword evidence="3" id="KW-1185">Reference proteome</keyword>
<evidence type="ECO:0000256" key="1">
    <source>
        <dbReference type="SAM" id="Phobius"/>
    </source>
</evidence>
<keyword evidence="1" id="KW-0472">Membrane</keyword>
<evidence type="ECO:0000313" key="3">
    <source>
        <dbReference type="Proteomes" id="UP001346877"/>
    </source>
</evidence>
<evidence type="ECO:0008006" key="4">
    <source>
        <dbReference type="Google" id="ProtNLM"/>
    </source>
</evidence>
<keyword evidence="1" id="KW-1133">Transmembrane helix</keyword>
<dbReference type="EMBL" id="CP107941">
    <property type="protein sequence ID" value="WUI79625.1"/>
    <property type="molecule type" value="Genomic_DNA"/>
</dbReference>
<feature type="transmembrane region" description="Helical" evidence="1">
    <location>
        <begin position="181"/>
        <end position="199"/>
    </location>
</feature>
<dbReference type="RefSeq" id="WP_328364822.1">
    <property type="nucleotide sequence ID" value="NZ_CP107941.1"/>
</dbReference>
<evidence type="ECO:0000313" key="2">
    <source>
        <dbReference type="EMBL" id="WUI79625.1"/>
    </source>
</evidence>
<feature type="transmembrane region" description="Helical" evidence="1">
    <location>
        <begin position="26"/>
        <end position="46"/>
    </location>
</feature>
<accession>A0ABZ1P7T4</accession>
<gene>
    <name evidence="2" type="ORF">OG375_16715</name>
</gene>
<feature type="transmembrane region" description="Helical" evidence="1">
    <location>
        <begin position="348"/>
        <end position="368"/>
    </location>
</feature>
<feature type="transmembrane region" description="Helical" evidence="1">
    <location>
        <begin position="109"/>
        <end position="130"/>
    </location>
</feature>
<sequence>MMLAPYVLFVLPVAVVYENPDLGFLVRLVGLALTGSVLVETAALPLRRSALPGWDRGVRTANDHPRIYLVARGVTMVSILADLTGAAVGRGTIFTQVSGSLPASPLASLSALVSGWSALAVALLIASSLGGRASKWGVGGWLLALTLTQAILVVMTARAAPLLGFISFLAAVGVISGVVRARYLAVAAVVLALAWPALFELRNEVRQGGGVSVSEQVTADDRLRLDLQVSAVAHHRVPVDVPQPGPGDYLRYGLVPRVLDPDRPTISTGAVISQYLGSSATSAYSFLALGNIYFLNGPWGVVVVYGLWSTLVVLLLRSGGAPGPVRLGALCFALAGPLLWSSTYPDSMIAFIQHLVSAVPVFVLLRLTSRSGTSVRRRHAGKRCQAGVAEVGQALPVRVAGTA</sequence>
<keyword evidence="1" id="KW-0812">Transmembrane</keyword>
<name>A0ABZ1P7T4_9ACTN</name>
<feature type="transmembrane region" description="Helical" evidence="1">
    <location>
        <begin position="67"/>
        <end position="89"/>
    </location>
</feature>
<dbReference type="Proteomes" id="UP001346877">
    <property type="component" value="Chromosome"/>
</dbReference>
<proteinExistence type="predicted"/>
<reference evidence="2 3" key="1">
    <citation type="submission" date="2022-10" db="EMBL/GenBank/DDBJ databases">
        <title>The complete genomes of actinobacterial strains from the NBC collection.</title>
        <authorList>
            <person name="Joergensen T.S."/>
            <person name="Alvarez Arevalo M."/>
            <person name="Sterndorff E.B."/>
            <person name="Faurdal D."/>
            <person name="Vuksanovic O."/>
            <person name="Mourched A.-S."/>
            <person name="Charusanti P."/>
            <person name="Shaw S."/>
            <person name="Blin K."/>
            <person name="Weber T."/>
        </authorList>
    </citation>
    <scope>NUCLEOTIDE SEQUENCE [LARGE SCALE GENOMIC DNA]</scope>
    <source>
        <strain evidence="2 3">NBC_00396</strain>
    </source>
</reference>